<dbReference type="GO" id="GO:0004760">
    <property type="term" value="F:L-serine-pyruvate transaminase activity"/>
    <property type="evidence" value="ECO:0007669"/>
    <property type="project" value="TreeGrafter"/>
</dbReference>
<dbReference type="Gene3D" id="3.90.1150.10">
    <property type="entry name" value="Aspartate Aminotransferase, domain 1"/>
    <property type="match status" value="1"/>
</dbReference>
<evidence type="ECO:0000256" key="1">
    <source>
        <dbReference type="ARBA" id="ARBA00001933"/>
    </source>
</evidence>
<dbReference type="GO" id="GO:0019265">
    <property type="term" value="P:glycine biosynthetic process, by transamination of glyoxylate"/>
    <property type="evidence" value="ECO:0007669"/>
    <property type="project" value="TreeGrafter"/>
</dbReference>
<dbReference type="InterPro" id="IPR015421">
    <property type="entry name" value="PyrdxlP-dep_Trfase_major"/>
</dbReference>
<protein>
    <submittedName>
        <fullName evidence="9">Aminotransferase</fullName>
    </submittedName>
</protein>
<name>A0A2N9VSV1_9HYPH</name>
<dbReference type="GO" id="GO:0008453">
    <property type="term" value="F:alanine-glyoxylate transaminase activity"/>
    <property type="evidence" value="ECO:0007669"/>
    <property type="project" value="TreeGrafter"/>
</dbReference>
<comment type="cofactor">
    <cofactor evidence="1 7">
        <name>pyridoxal 5'-phosphate</name>
        <dbReference type="ChEBI" id="CHEBI:597326"/>
    </cofactor>
</comment>
<evidence type="ECO:0000256" key="7">
    <source>
        <dbReference type="PIRSR" id="PIRSR000524-50"/>
    </source>
</evidence>
<dbReference type="PIRSF" id="PIRSF000524">
    <property type="entry name" value="SPT"/>
    <property type="match status" value="1"/>
</dbReference>
<evidence type="ECO:0000259" key="8">
    <source>
        <dbReference type="Pfam" id="PF00266"/>
    </source>
</evidence>
<dbReference type="OrthoDB" id="389074at2"/>
<keyword evidence="3 9" id="KW-0032">Aminotransferase</keyword>
<evidence type="ECO:0000313" key="9">
    <source>
        <dbReference type="EMBL" id="PIO42569.1"/>
    </source>
</evidence>
<sequence length="363" mass="38536">MLTTGPVPAYPEVLAALGKPVLYDYHPAFQTYYAGVVEKLRQALRTDNNPVIMQGEAILGIEAAAAALIARNDVVLNLVSGVYGKGFASWAARYGREVVELAVPYDEIIDPQAVREALRSRPDISIVSLCHHDTPSGTLNPLHEIGAVVAGHGAYLIVDAVSSFAGMDAHPQDAHADIFITSPSKCLGSTPGLSLIAVSERAWNKIEANPDAPLGSFLSLLAWKGASEPGRPFPVTPSIAEIYALDAALDRYTREGPENVWTRHAQTASVAREGLLGLGLSLWPKQEAWCAPTATAFKVPDSISDVALRDSLLHDHGILVSLGRGETAGKILRIGHMGASAEPGFARTIVSALSGILSRPLHP</sequence>
<accession>A0A2N9VSV1</accession>
<feature type="domain" description="Aminotransferase class V" evidence="8">
    <location>
        <begin position="90"/>
        <end position="324"/>
    </location>
</feature>
<keyword evidence="4 9" id="KW-0808">Transferase</keyword>
<dbReference type="SUPFAM" id="SSF53383">
    <property type="entry name" value="PLP-dependent transferases"/>
    <property type="match status" value="1"/>
</dbReference>
<dbReference type="InterPro" id="IPR015424">
    <property type="entry name" value="PyrdxlP-dep_Trfase"/>
</dbReference>
<evidence type="ECO:0000313" key="10">
    <source>
        <dbReference type="Proteomes" id="UP000232163"/>
    </source>
</evidence>
<dbReference type="Proteomes" id="UP000232163">
    <property type="component" value="Unassembled WGS sequence"/>
</dbReference>
<dbReference type="NCBIfam" id="NF046070">
    <property type="entry name" value="PyrdoxPyrvTramin"/>
    <property type="match status" value="1"/>
</dbReference>
<feature type="binding site" evidence="6">
    <location>
        <position position="333"/>
    </location>
    <ligand>
        <name>substrate</name>
    </ligand>
</feature>
<feature type="modified residue" description="N6-(pyridoxal phosphate)lysine" evidence="7">
    <location>
        <position position="185"/>
    </location>
</feature>
<dbReference type="EMBL" id="MZMT01000053">
    <property type="protein sequence ID" value="PIO42569.1"/>
    <property type="molecule type" value="Genomic_DNA"/>
</dbReference>
<evidence type="ECO:0000256" key="2">
    <source>
        <dbReference type="ARBA" id="ARBA00009236"/>
    </source>
</evidence>
<dbReference type="InterPro" id="IPR015422">
    <property type="entry name" value="PyrdxlP-dep_Trfase_small"/>
</dbReference>
<evidence type="ECO:0000256" key="4">
    <source>
        <dbReference type="ARBA" id="ARBA00022679"/>
    </source>
</evidence>
<dbReference type="Gene3D" id="3.40.640.10">
    <property type="entry name" value="Type I PLP-dependent aspartate aminotransferase-like (Major domain)"/>
    <property type="match status" value="1"/>
</dbReference>
<comment type="similarity">
    <text evidence="2">Belongs to the class-V pyridoxal-phosphate-dependent aminotransferase family.</text>
</comment>
<dbReference type="AlphaFoldDB" id="A0A2N9VSV1"/>
<dbReference type="KEGG" id="pht:BLM14_12840"/>
<evidence type="ECO:0000256" key="6">
    <source>
        <dbReference type="PIRSR" id="PIRSR000524-1"/>
    </source>
</evidence>
<organism evidence="9 10">
    <name type="scientific">Phyllobacterium zundukense</name>
    <dbReference type="NCBI Taxonomy" id="1867719"/>
    <lineage>
        <taxon>Bacteria</taxon>
        <taxon>Pseudomonadati</taxon>
        <taxon>Pseudomonadota</taxon>
        <taxon>Alphaproteobacteria</taxon>
        <taxon>Hyphomicrobiales</taxon>
        <taxon>Phyllobacteriaceae</taxon>
        <taxon>Phyllobacterium</taxon>
    </lineage>
</organism>
<gene>
    <name evidence="9" type="ORF">B5P45_23290</name>
</gene>
<evidence type="ECO:0000256" key="5">
    <source>
        <dbReference type="ARBA" id="ARBA00022898"/>
    </source>
</evidence>
<dbReference type="PANTHER" id="PTHR21152:SF24">
    <property type="entry name" value="ALANINE--GLYOXYLATE AMINOTRANSFERASE 1"/>
    <property type="match status" value="1"/>
</dbReference>
<dbReference type="Pfam" id="PF00266">
    <property type="entry name" value="Aminotran_5"/>
    <property type="match status" value="1"/>
</dbReference>
<evidence type="ECO:0000256" key="3">
    <source>
        <dbReference type="ARBA" id="ARBA00022576"/>
    </source>
</evidence>
<reference evidence="10" key="1">
    <citation type="journal article" date="2017" name="Int J Environ Stud">
        <title>Does the Miocene-Pliocene relict legume Oxytropis triphylla form nitrogen-fixing nodules with a combination of bacterial strains?</title>
        <authorList>
            <person name="Safronova V."/>
            <person name="Belimov A."/>
            <person name="Sazanova A."/>
            <person name="Kuznetsova I."/>
            <person name="Popova J."/>
            <person name="Andronov E."/>
            <person name="Verkhozina A."/>
            <person name="Tikhonovich I."/>
        </authorList>
    </citation>
    <scope>NUCLEOTIDE SEQUENCE [LARGE SCALE GENOMIC DNA]</scope>
    <source>
        <strain evidence="10">Tri-38</strain>
    </source>
</reference>
<keyword evidence="5 7" id="KW-0663">Pyridoxal phosphate</keyword>
<dbReference type="InterPro" id="IPR024169">
    <property type="entry name" value="SP_NH2Trfase/AEP_transaminase"/>
</dbReference>
<dbReference type="InterPro" id="IPR000192">
    <property type="entry name" value="Aminotrans_V_dom"/>
</dbReference>
<keyword evidence="10" id="KW-1185">Reference proteome</keyword>
<comment type="caution">
    <text evidence="9">The sequence shown here is derived from an EMBL/GenBank/DDBJ whole genome shotgun (WGS) entry which is preliminary data.</text>
</comment>
<dbReference type="PANTHER" id="PTHR21152">
    <property type="entry name" value="AMINOTRANSFERASE CLASS V"/>
    <property type="match status" value="1"/>
</dbReference>
<proteinExistence type="inferred from homology"/>